<protein>
    <submittedName>
        <fullName evidence="1">Uncharacterized protein</fullName>
    </submittedName>
</protein>
<sequence length="70" mass="7402">MWSERRQVDAVVENSVSWRRARAAELRGACKSKGSPPDNKSSLVGLVVAAWPAAGQADGAEHGRGSSPRS</sequence>
<keyword evidence="2" id="KW-1185">Reference proteome</keyword>
<dbReference type="EMBL" id="JAUUTY010000007">
    <property type="protein sequence ID" value="KAK1609016.1"/>
    <property type="molecule type" value="Genomic_DNA"/>
</dbReference>
<evidence type="ECO:0000313" key="1">
    <source>
        <dbReference type="EMBL" id="KAK1609016.1"/>
    </source>
</evidence>
<evidence type="ECO:0000313" key="2">
    <source>
        <dbReference type="Proteomes" id="UP001231189"/>
    </source>
</evidence>
<proteinExistence type="predicted"/>
<accession>A0AAD8QU74</accession>
<comment type="caution">
    <text evidence="1">The sequence shown here is derived from an EMBL/GenBank/DDBJ whole genome shotgun (WGS) entry which is preliminary data.</text>
</comment>
<organism evidence="1 2">
    <name type="scientific">Lolium multiflorum</name>
    <name type="common">Italian ryegrass</name>
    <name type="synonym">Lolium perenne subsp. multiflorum</name>
    <dbReference type="NCBI Taxonomy" id="4521"/>
    <lineage>
        <taxon>Eukaryota</taxon>
        <taxon>Viridiplantae</taxon>
        <taxon>Streptophyta</taxon>
        <taxon>Embryophyta</taxon>
        <taxon>Tracheophyta</taxon>
        <taxon>Spermatophyta</taxon>
        <taxon>Magnoliopsida</taxon>
        <taxon>Liliopsida</taxon>
        <taxon>Poales</taxon>
        <taxon>Poaceae</taxon>
        <taxon>BOP clade</taxon>
        <taxon>Pooideae</taxon>
        <taxon>Poodae</taxon>
        <taxon>Poeae</taxon>
        <taxon>Poeae Chloroplast Group 2 (Poeae type)</taxon>
        <taxon>Loliodinae</taxon>
        <taxon>Loliinae</taxon>
        <taxon>Lolium</taxon>
    </lineage>
</organism>
<dbReference type="Proteomes" id="UP001231189">
    <property type="component" value="Unassembled WGS sequence"/>
</dbReference>
<gene>
    <name evidence="1" type="ORF">QYE76_032689</name>
</gene>
<name>A0AAD8QU74_LOLMU</name>
<dbReference type="AlphaFoldDB" id="A0AAD8QU74"/>
<reference evidence="1" key="1">
    <citation type="submission" date="2023-07" db="EMBL/GenBank/DDBJ databases">
        <title>A chromosome-level genome assembly of Lolium multiflorum.</title>
        <authorList>
            <person name="Chen Y."/>
            <person name="Copetti D."/>
            <person name="Kolliker R."/>
            <person name="Studer B."/>
        </authorList>
    </citation>
    <scope>NUCLEOTIDE SEQUENCE</scope>
    <source>
        <strain evidence="1">02402/16</strain>
        <tissue evidence="1">Leaf</tissue>
    </source>
</reference>